<keyword evidence="4 8" id="KW-0378">Hydrolase</keyword>
<dbReference type="Gene3D" id="3.30.420.40">
    <property type="match status" value="1"/>
</dbReference>
<evidence type="ECO:0000256" key="2">
    <source>
        <dbReference type="ARBA" id="ARBA00012451"/>
    </source>
</evidence>
<dbReference type="EC" id="3.6.1.11" evidence="2"/>
<gene>
    <name evidence="8" type="primary">ppx</name>
    <name evidence="8" type="ORF">F8153_03455</name>
</gene>
<dbReference type="InterPro" id="IPR043129">
    <property type="entry name" value="ATPase_NBD"/>
</dbReference>
<dbReference type="NCBIfam" id="TIGR03706">
    <property type="entry name" value="exo_poly_only"/>
    <property type="match status" value="1"/>
</dbReference>
<protein>
    <recommendedName>
        <fullName evidence="3">Exopolyphosphatase</fullName>
        <ecNumber evidence="2">3.6.1.11</ecNumber>
    </recommendedName>
</protein>
<feature type="domain" description="Ppx/GppA phosphatase C-terminal" evidence="7">
    <location>
        <begin position="321"/>
        <end position="475"/>
    </location>
</feature>
<keyword evidence="9" id="KW-1185">Reference proteome</keyword>
<dbReference type="EMBL" id="WBZB01000012">
    <property type="protein sequence ID" value="KAB3531786.1"/>
    <property type="molecule type" value="Genomic_DNA"/>
</dbReference>
<dbReference type="SUPFAM" id="SSF109604">
    <property type="entry name" value="HD-domain/PDEase-like"/>
    <property type="match status" value="1"/>
</dbReference>
<dbReference type="InterPro" id="IPR048950">
    <property type="entry name" value="Ppx_GppA_C"/>
</dbReference>
<evidence type="ECO:0000313" key="9">
    <source>
        <dbReference type="Proteomes" id="UP000465601"/>
    </source>
</evidence>
<dbReference type="InterPro" id="IPR050273">
    <property type="entry name" value="GppA/Ppx_hydrolase"/>
</dbReference>
<comment type="similarity">
    <text evidence="1">Belongs to the GppA/Ppx family.</text>
</comment>
<organism evidence="8 9">
    <name type="scientific">Alkaliphilus serpentinus</name>
    <dbReference type="NCBI Taxonomy" id="1482731"/>
    <lineage>
        <taxon>Bacteria</taxon>
        <taxon>Bacillati</taxon>
        <taxon>Bacillota</taxon>
        <taxon>Clostridia</taxon>
        <taxon>Peptostreptococcales</taxon>
        <taxon>Natronincolaceae</taxon>
        <taxon>Alkaliphilus</taxon>
    </lineage>
</organism>
<dbReference type="PANTHER" id="PTHR30005:SF0">
    <property type="entry name" value="RETROGRADE REGULATION PROTEIN 2"/>
    <property type="match status" value="1"/>
</dbReference>
<dbReference type="RefSeq" id="WP_151864966.1">
    <property type="nucleotide sequence ID" value="NZ_WBZB01000012.1"/>
</dbReference>
<dbReference type="InterPro" id="IPR030673">
    <property type="entry name" value="PyroPPase_GppA_Ppx"/>
</dbReference>
<evidence type="ECO:0000256" key="4">
    <source>
        <dbReference type="ARBA" id="ARBA00022801"/>
    </source>
</evidence>
<dbReference type="InterPro" id="IPR022371">
    <property type="entry name" value="Exopolyphosphatase"/>
</dbReference>
<reference evidence="8 9" key="1">
    <citation type="submission" date="2019-10" db="EMBL/GenBank/DDBJ databases">
        <title>Alkaliphilus serpentinus sp. nov. and Alkaliphilus pronyensis sp. nov., two novel anaerobic alkaliphilic species isolated from the serpentinized-hosted hydrothermal field of the Prony Bay (New Caledonia).</title>
        <authorList>
            <person name="Postec A."/>
        </authorList>
    </citation>
    <scope>NUCLEOTIDE SEQUENCE [LARGE SCALE GENOMIC DNA]</scope>
    <source>
        <strain evidence="8 9">LacT</strain>
    </source>
</reference>
<evidence type="ECO:0000256" key="5">
    <source>
        <dbReference type="ARBA" id="ARBA00047607"/>
    </source>
</evidence>
<dbReference type="Proteomes" id="UP000465601">
    <property type="component" value="Unassembled WGS sequence"/>
</dbReference>
<comment type="catalytic activity">
    <reaction evidence="5">
        <text>[phosphate](n) + H2O = [phosphate](n-1) + phosphate + H(+)</text>
        <dbReference type="Rhea" id="RHEA:21528"/>
        <dbReference type="Rhea" id="RHEA-COMP:9859"/>
        <dbReference type="Rhea" id="RHEA-COMP:14279"/>
        <dbReference type="ChEBI" id="CHEBI:15377"/>
        <dbReference type="ChEBI" id="CHEBI:15378"/>
        <dbReference type="ChEBI" id="CHEBI:16838"/>
        <dbReference type="ChEBI" id="CHEBI:43474"/>
        <dbReference type="EC" id="3.6.1.11"/>
    </reaction>
</comment>
<dbReference type="OrthoDB" id="9807195at2"/>
<dbReference type="CDD" id="cd24052">
    <property type="entry name" value="ASKHA_NBD_HpPPX-GppA-like"/>
    <property type="match status" value="1"/>
</dbReference>
<dbReference type="SUPFAM" id="SSF53067">
    <property type="entry name" value="Actin-like ATPase domain"/>
    <property type="match status" value="2"/>
</dbReference>
<dbReference type="PIRSF" id="PIRSF001267">
    <property type="entry name" value="Pyrophosphatase_GppA_Ppx"/>
    <property type="match status" value="1"/>
</dbReference>
<dbReference type="AlphaFoldDB" id="A0A833HQE3"/>
<dbReference type="Pfam" id="PF21447">
    <property type="entry name" value="Ppx-GppA_III"/>
    <property type="match status" value="1"/>
</dbReference>
<evidence type="ECO:0000259" key="6">
    <source>
        <dbReference type="Pfam" id="PF02541"/>
    </source>
</evidence>
<evidence type="ECO:0000313" key="8">
    <source>
        <dbReference type="EMBL" id="KAB3531786.1"/>
    </source>
</evidence>
<comment type="caution">
    <text evidence="8">The sequence shown here is derived from an EMBL/GenBank/DDBJ whole genome shotgun (WGS) entry which is preliminary data.</text>
</comment>
<dbReference type="PANTHER" id="PTHR30005">
    <property type="entry name" value="EXOPOLYPHOSPHATASE"/>
    <property type="match status" value="1"/>
</dbReference>
<dbReference type="Gene3D" id="1.10.3210.10">
    <property type="entry name" value="Hypothetical protein af1432"/>
    <property type="match status" value="1"/>
</dbReference>
<evidence type="ECO:0000259" key="7">
    <source>
        <dbReference type="Pfam" id="PF21447"/>
    </source>
</evidence>
<sequence>MAKKYAIIDLGSNSVRMIIMKIFNDNSYKLIDQVKEMVRLSEGMGEEKTLKPLAIKRTMEALKFFKKLIEVHSVDNTYMVATAAVRNATNQEFFLEKVKQEVGFDFTVITGKEEAYYAYLGVINTIDIEDCVMIDIGGASTEIGWIQNRRLKESISLPFGAVIMTEKFMLKDKISSQRLKRLEEFFKKEFSNIPWLKETQGLPVVGLGGTIRALAKIDRNRVGFNLISLHNYQMNLDEVSYGYNLVSRANYQERKNIPGVNKERADIIVGGLVPIRYLLEYIKSDKLIISGNGLREGVFYHNYLKEYYKKAEILEDVLYHSIENNLKNYDVNIKHSNHVKNLALSIFDQTTKLHKMGREARRLLSVAALLHDIGSYVDYYNHHKHGFYLVLNSRINGLRNRQLLMCAFIVANHREIPFKEDWRKYSTLINKADYEAIKKLSIFLRIAEQLDRSEFGSVEEVACYLTEDCLQIMVKSPNSPELEIETAMKAEGDFKKLFNRRLVIV</sequence>
<dbReference type="GO" id="GO:0004309">
    <property type="term" value="F:exopolyphosphatase activity"/>
    <property type="evidence" value="ECO:0007669"/>
    <property type="project" value="UniProtKB-EC"/>
</dbReference>
<name>A0A833HQE3_9FIRM</name>
<dbReference type="Gene3D" id="3.30.420.150">
    <property type="entry name" value="Exopolyphosphatase. Domain 2"/>
    <property type="match status" value="1"/>
</dbReference>
<feature type="domain" description="Ppx/GppA phosphatase N-terminal" evidence="6">
    <location>
        <begin position="28"/>
        <end position="305"/>
    </location>
</feature>
<accession>A0A833HQE3</accession>
<proteinExistence type="inferred from homology"/>
<dbReference type="InterPro" id="IPR003695">
    <property type="entry name" value="Ppx_GppA_N"/>
</dbReference>
<evidence type="ECO:0000256" key="3">
    <source>
        <dbReference type="ARBA" id="ARBA00020416"/>
    </source>
</evidence>
<dbReference type="GO" id="GO:0006793">
    <property type="term" value="P:phosphorus metabolic process"/>
    <property type="evidence" value="ECO:0007669"/>
    <property type="project" value="InterPro"/>
</dbReference>
<dbReference type="Pfam" id="PF02541">
    <property type="entry name" value="Ppx-GppA"/>
    <property type="match status" value="1"/>
</dbReference>
<evidence type="ECO:0000256" key="1">
    <source>
        <dbReference type="ARBA" id="ARBA00007125"/>
    </source>
</evidence>